<organism evidence="1 2">
    <name type="scientific">Nesidiocoris tenuis</name>
    <dbReference type="NCBI Taxonomy" id="355587"/>
    <lineage>
        <taxon>Eukaryota</taxon>
        <taxon>Metazoa</taxon>
        <taxon>Ecdysozoa</taxon>
        <taxon>Arthropoda</taxon>
        <taxon>Hexapoda</taxon>
        <taxon>Insecta</taxon>
        <taxon>Pterygota</taxon>
        <taxon>Neoptera</taxon>
        <taxon>Paraneoptera</taxon>
        <taxon>Hemiptera</taxon>
        <taxon>Heteroptera</taxon>
        <taxon>Panheteroptera</taxon>
        <taxon>Cimicomorpha</taxon>
        <taxon>Miridae</taxon>
        <taxon>Dicyphina</taxon>
        <taxon>Nesidiocoris</taxon>
    </lineage>
</organism>
<gene>
    <name evidence="1" type="ORF">NTEN_LOCUS384</name>
</gene>
<keyword evidence="2" id="KW-1185">Reference proteome</keyword>
<dbReference type="Proteomes" id="UP000479000">
    <property type="component" value="Unassembled WGS sequence"/>
</dbReference>
<evidence type="ECO:0000313" key="1">
    <source>
        <dbReference type="EMBL" id="CAA9993408.1"/>
    </source>
</evidence>
<reference evidence="1 2" key="1">
    <citation type="submission" date="2020-02" db="EMBL/GenBank/DDBJ databases">
        <authorList>
            <person name="Ferguson B K."/>
        </authorList>
    </citation>
    <scope>NUCLEOTIDE SEQUENCE [LARGE SCALE GENOMIC DNA]</scope>
</reference>
<protein>
    <submittedName>
        <fullName evidence="1">Uncharacterized protein</fullName>
    </submittedName>
</protein>
<dbReference type="AlphaFoldDB" id="A0A6H5FVL7"/>
<proteinExistence type="predicted"/>
<evidence type="ECO:0000313" key="2">
    <source>
        <dbReference type="Proteomes" id="UP000479000"/>
    </source>
</evidence>
<dbReference type="EMBL" id="CADCXU010000405">
    <property type="protein sequence ID" value="CAA9993408.1"/>
    <property type="molecule type" value="Genomic_DNA"/>
</dbReference>
<accession>A0A6H5FVL7</accession>
<dbReference type="OrthoDB" id="8059280at2759"/>
<name>A0A6H5FVL7_9HEMI</name>
<sequence length="130" mass="14360">MEVQMTITPSNLNRFTSIFTEVNGSIVTKPKETEHSGTKLGGFSPDTFRSGEVSGCHSRSEAYMETLPSRMKHVVNKATRAMWICRRMFGKTWGLSPSMTRWLYEAAERGLCPVGLVEGHVTVHGAGPAQ</sequence>